<keyword evidence="1" id="KW-1133">Transmembrane helix</keyword>
<accession>A0AAQ3M066</accession>
<gene>
    <name evidence="2" type="ORF">R9X50_00037000</name>
</gene>
<evidence type="ECO:0000256" key="1">
    <source>
        <dbReference type="SAM" id="Phobius"/>
    </source>
</evidence>
<organism evidence="2 3">
    <name type="scientific">Acrodontium crateriforme</name>
    <dbReference type="NCBI Taxonomy" id="150365"/>
    <lineage>
        <taxon>Eukaryota</taxon>
        <taxon>Fungi</taxon>
        <taxon>Dikarya</taxon>
        <taxon>Ascomycota</taxon>
        <taxon>Pezizomycotina</taxon>
        <taxon>Dothideomycetes</taxon>
        <taxon>Dothideomycetidae</taxon>
        <taxon>Mycosphaerellales</taxon>
        <taxon>Teratosphaeriaceae</taxon>
        <taxon>Acrodontium</taxon>
    </lineage>
</organism>
<reference evidence="2 3" key="1">
    <citation type="submission" date="2023-11" db="EMBL/GenBank/DDBJ databases">
        <title>An acidophilic fungus is an integral part of prey digestion in a carnivorous sundew plant.</title>
        <authorList>
            <person name="Tsai I.J."/>
        </authorList>
    </citation>
    <scope>NUCLEOTIDE SEQUENCE [LARGE SCALE GENOMIC DNA]</scope>
    <source>
        <strain evidence="2">169a</strain>
    </source>
</reference>
<dbReference type="Proteomes" id="UP001303373">
    <property type="component" value="Chromosome 1"/>
</dbReference>
<evidence type="ECO:0000313" key="3">
    <source>
        <dbReference type="Proteomes" id="UP001303373"/>
    </source>
</evidence>
<sequence>MSDSLAFFRQALGQDLSALAEQHYKHDLTQSDREALYSAGRTARLHTAIGSTLGLGLGLLLARRTRLTRRRLHTLFHTASQPTAVRFANGSEKPLPDLRAHLRPSRTGDFFTYLFLGLGGVFVGGEMGLLSGTFAARRMIGEDRGRRERVQRAFTGFQADALRAKAAVLDERRGAGIWK</sequence>
<keyword evidence="1" id="KW-0812">Transmembrane</keyword>
<name>A0AAQ3M066_9PEZI</name>
<feature type="transmembrane region" description="Helical" evidence="1">
    <location>
        <begin position="43"/>
        <end position="62"/>
    </location>
</feature>
<feature type="transmembrane region" description="Helical" evidence="1">
    <location>
        <begin position="110"/>
        <end position="130"/>
    </location>
</feature>
<dbReference type="AlphaFoldDB" id="A0AAQ3M066"/>
<proteinExistence type="predicted"/>
<protein>
    <submittedName>
        <fullName evidence="2">Uncharacterized protein</fullName>
    </submittedName>
</protein>
<keyword evidence="3" id="KW-1185">Reference proteome</keyword>
<evidence type="ECO:0000313" key="2">
    <source>
        <dbReference type="EMBL" id="WPG97592.1"/>
    </source>
</evidence>
<keyword evidence="1" id="KW-0472">Membrane</keyword>
<dbReference type="EMBL" id="CP138580">
    <property type="protein sequence ID" value="WPG97592.1"/>
    <property type="molecule type" value="Genomic_DNA"/>
</dbReference>